<evidence type="ECO:0000256" key="8">
    <source>
        <dbReference type="SAM" id="Phobius"/>
    </source>
</evidence>
<dbReference type="InterPro" id="IPR013106">
    <property type="entry name" value="Ig_V-set"/>
</dbReference>
<dbReference type="STRING" id="7918.ENSLOCP00000012028"/>
<organism evidence="11 12">
    <name type="scientific">Lepisosteus oculatus</name>
    <name type="common">Spotted gar</name>
    <dbReference type="NCBI Taxonomy" id="7918"/>
    <lineage>
        <taxon>Eukaryota</taxon>
        <taxon>Metazoa</taxon>
        <taxon>Chordata</taxon>
        <taxon>Craniata</taxon>
        <taxon>Vertebrata</taxon>
        <taxon>Euteleostomi</taxon>
        <taxon>Actinopterygii</taxon>
        <taxon>Neopterygii</taxon>
        <taxon>Holostei</taxon>
        <taxon>Semionotiformes</taxon>
        <taxon>Lepisosteidae</taxon>
        <taxon>Lepisosteus</taxon>
    </lineage>
</organism>
<dbReference type="InParanoid" id="W5MUG9"/>
<dbReference type="Pfam" id="PF07686">
    <property type="entry name" value="V-set"/>
    <property type="match status" value="1"/>
</dbReference>
<feature type="transmembrane region" description="Helical" evidence="8">
    <location>
        <begin position="233"/>
        <end position="254"/>
    </location>
</feature>
<dbReference type="SMART" id="SM00589">
    <property type="entry name" value="PRY"/>
    <property type="match status" value="1"/>
</dbReference>
<keyword evidence="5 8" id="KW-1133">Transmembrane helix</keyword>
<dbReference type="SMART" id="SM00449">
    <property type="entry name" value="SPRY"/>
    <property type="match status" value="1"/>
</dbReference>
<evidence type="ECO:0000256" key="3">
    <source>
        <dbReference type="ARBA" id="ARBA00022692"/>
    </source>
</evidence>
<keyword evidence="4" id="KW-0732">Signal</keyword>
<dbReference type="InterPro" id="IPR003877">
    <property type="entry name" value="SPRY_dom"/>
</dbReference>
<protein>
    <submittedName>
        <fullName evidence="11">Butyrophilin subfamily 1 member A1-like</fullName>
    </submittedName>
</protein>
<dbReference type="AlphaFoldDB" id="W5MUG9"/>
<dbReference type="GO" id="GO:0005102">
    <property type="term" value="F:signaling receptor binding"/>
    <property type="evidence" value="ECO:0000318"/>
    <property type="project" value="GO_Central"/>
</dbReference>
<dbReference type="Bgee" id="ENSLOCG00000009842">
    <property type="expression patterns" value="Expressed in zone of skin and 11 other cell types or tissues"/>
</dbReference>
<dbReference type="Gene3D" id="2.60.120.920">
    <property type="match status" value="1"/>
</dbReference>
<dbReference type="PROSITE" id="PS50188">
    <property type="entry name" value="B302_SPRY"/>
    <property type="match status" value="1"/>
</dbReference>
<dbReference type="eggNOG" id="ENOG502QSRZ">
    <property type="taxonomic scope" value="Eukaryota"/>
</dbReference>
<dbReference type="CDD" id="cd13733">
    <property type="entry name" value="SPRY_PRY_C-I_1"/>
    <property type="match status" value="1"/>
</dbReference>
<evidence type="ECO:0000256" key="7">
    <source>
        <dbReference type="ARBA" id="ARBA00023319"/>
    </source>
</evidence>
<feature type="domain" description="Ig-like" evidence="10">
    <location>
        <begin position="135"/>
        <end position="216"/>
    </location>
</feature>
<dbReference type="SMART" id="SM00409">
    <property type="entry name" value="IG"/>
    <property type="match status" value="1"/>
</dbReference>
<dbReference type="Gene3D" id="2.60.40.10">
    <property type="entry name" value="Immunoglobulins"/>
    <property type="match status" value="2"/>
</dbReference>
<proteinExistence type="inferred from homology"/>
<dbReference type="GO" id="GO:0050852">
    <property type="term" value="P:T cell receptor signaling pathway"/>
    <property type="evidence" value="ECO:0000318"/>
    <property type="project" value="GO_Central"/>
</dbReference>
<keyword evidence="3 8" id="KW-0812">Transmembrane</keyword>
<dbReference type="InterPro" id="IPR007110">
    <property type="entry name" value="Ig-like_dom"/>
</dbReference>
<dbReference type="Ensembl" id="ENSLOCT00000012049.1">
    <property type="protein sequence ID" value="ENSLOCP00000012028.1"/>
    <property type="gene ID" value="ENSLOCG00000009842.1"/>
</dbReference>
<feature type="domain" description="Ig-like" evidence="10">
    <location>
        <begin position="14"/>
        <end position="127"/>
    </location>
</feature>
<dbReference type="GeneTree" id="ENSGT01120000271914"/>
<dbReference type="SUPFAM" id="SSF49899">
    <property type="entry name" value="Concanavalin A-like lectins/glucanases"/>
    <property type="match status" value="1"/>
</dbReference>
<keyword evidence="12" id="KW-1185">Reference proteome</keyword>
<evidence type="ECO:0000256" key="6">
    <source>
        <dbReference type="ARBA" id="ARBA00023136"/>
    </source>
</evidence>
<dbReference type="FunFam" id="2.60.40.10:FF:000088">
    <property type="entry name" value="Butyrophilin subfamily 1 member A1"/>
    <property type="match status" value="1"/>
</dbReference>
<dbReference type="FunFam" id="2.60.120.920:FF:000080">
    <property type="entry name" value="Uncharacterized protein"/>
    <property type="match status" value="1"/>
</dbReference>
<evidence type="ECO:0000256" key="1">
    <source>
        <dbReference type="ARBA" id="ARBA00004479"/>
    </source>
</evidence>
<dbReference type="PRINTS" id="PR01407">
    <property type="entry name" value="BUTYPHLNCDUF"/>
</dbReference>
<keyword evidence="6 8" id="KW-0472">Membrane</keyword>
<dbReference type="PROSITE" id="PS50835">
    <property type="entry name" value="IG_LIKE"/>
    <property type="match status" value="2"/>
</dbReference>
<evidence type="ECO:0000313" key="12">
    <source>
        <dbReference type="Proteomes" id="UP000018468"/>
    </source>
</evidence>
<reference evidence="11" key="3">
    <citation type="submission" date="2025-09" db="UniProtKB">
        <authorList>
            <consortium name="Ensembl"/>
        </authorList>
    </citation>
    <scope>IDENTIFICATION</scope>
</reference>
<dbReference type="Pfam" id="PF00622">
    <property type="entry name" value="SPRY"/>
    <property type="match status" value="1"/>
</dbReference>
<dbReference type="PANTHER" id="PTHR24100:SF130">
    <property type="entry name" value="BUTYROPHILIN-LIKE PROTEIN 9"/>
    <property type="match status" value="1"/>
</dbReference>
<dbReference type="EMBL" id="AHAT01012870">
    <property type="status" value="NOT_ANNOTATED_CDS"/>
    <property type="molecule type" value="Genomic_DNA"/>
</dbReference>
<evidence type="ECO:0000256" key="2">
    <source>
        <dbReference type="ARBA" id="ARBA00007591"/>
    </source>
</evidence>
<dbReference type="FunFam" id="2.60.40.10:FF:002490">
    <property type="entry name" value="Uncharacterized protein"/>
    <property type="match status" value="1"/>
</dbReference>
<dbReference type="Proteomes" id="UP000018468">
    <property type="component" value="Linkage group LG14"/>
</dbReference>
<dbReference type="InterPro" id="IPR006574">
    <property type="entry name" value="PRY"/>
</dbReference>
<sequence>MLIFLLQLSVSRSEKFNVVGPTAPVVVSPGEDTVLPCYLSPNISAELLEIRWFRENYDAPVCFYQNHTYNHDGQSPPYKGRAELFLDELPKGNVSLKLRDVRLSDNGQYNCLVESKQHYEDALIDLAIRVQGSGPLLVYISSMEDGRTWLLCTSEGWFSEPAVIWIDRNGKETTSLSNTTVERNSQGLFNVSSYIPVSQDSQILSCLVRSVSPELDWGSQLHIPRDFLPEPSGWMVTLFLTATVIAAASALLVFQWRRMDSRQIGKVQSKRVKSKEANECIQNKTSRRLQPFLYFGENWVSKGQVNLDMYKKETKETDVTLDPDTAHYELTLSEDRKRVRWEEKQDVPDKAKRLGSGPCVLSREGFTSGRHYWEVEVTDLWRIGVTRESAERKGRFSFSPQCGYWVLECNSSHLRNQPRMVGVCVDIDERNVSFYTVESRTHIYKFTDMVFNQGEKIYPVFWTWDENKELVLLPLVSCGY</sequence>
<evidence type="ECO:0000313" key="11">
    <source>
        <dbReference type="Ensembl" id="ENSLOCP00000012028.1"/>
    </source>
</evidence>
<evidence type="ECO:0000259" key="9">
    <source>
        <dbReference type="PROSITE" id="PS50188"/>
    </source>
</evidence>
<comment type="subcellular location">
    <subcellularLocation>
        <location evidence="1">Membrane</location>
        <topology evidence="1">Single-pass type I membrane protein</topology>
    </subcellularLocation>
</comment>
<evidence type="ECO:0000259" key="10">
    <source>
        <dbReference type="PROSITE" id="PS50835"/>
    </source>
</evidence>
<comment type="similarity">
    <text evidence="2">Belongs to the immunoglobulin superfamily. BTN/MOG family.</text>
</comment>
<name>W5MUG9_LEPOC</name>
<evidence type="ECO:0000256" key="4">
    <source>
        <dbReference type="ARBA" id="ARBA00022729"/>
    </source>
</evidence>
<dbReference type="InterPro" id="IPR053896">
    <property type="entry name" value="BTN3A2-like_Ig-C"/>
</dbReference>
<dbReference type="InterPro" id="IPR001870">
    <property type="entry name" value="B30.2/SPRY"/>
</dbReference>
<dbReference type="InterPro" id="IPR003599">
    <property type="entry name" value="Ig_sub"/>
</dbReference>
<dbReference type="InterPro" id="IPR050504">
    <property type="entry name" value="IgSF_BTN/MOG"/>
</dbReference>
<dbReference type="InterPro" id="IPR013320">
    <property type="entry name" value="ConA-like_dom_sf"/>
</dbReference>
<reference evidence="11" key="2">
    <citation type="submission" date="2025-08" db="UniProtKB">
        <authorList>
            <consortium name="Ensembl"/>
        </authorList>
    </citation>
    <scope>IDENTIFICATION</scope>
</reference>
<dbReference type="Pfam" id="PF13765">
    <property type="entry name" value="PRY"/>
    <property type="match status" value="1"/>
</dbReference>
<dbReference type="OMA" id="DMEVTWF"/>
<dbReference type="PANTHER" id="PTHR24100">
    <property type="entry name" value="BUTYROPHILIN"/>
    <property type="match status" value="1"/>
</dbReference>
<evidence type="ECO:0000256" key="5">
    <source>
        <dbReference type="ARBA" id="ARBA00022989"/>
    </source>
</evidence>
<dbReference type="InterPro" id="IPR036179">
    <property type="entry name" value="Ig-like_dom_sf"/>
</dbReference>
<feature type="domain" description="B30.2/SPRY" evidence="9">
    <location>
        <begin position="299"/>
        <end position="480"/>
    </location>
</feature>
<dbReference type="InterPro" id="IPR013783">
    <property type="entry name" value="Ig-like_fold"/>
</dbReference>
<dbReference type="Pfam" id="PF22705">
    <property type="entry name" value="C2-set_3"/>
    <property type="match status" value="1"/>
</dbReference>
<dbReference type="InterPro" id="IPR003879">
    <property type="entry name" value="Butyrophylin_SPRY"/>
</dbReference>
<dbReference type="GO" id="GO:0001817">
    <property type="term" value="P:regulation of cytokine production"/>
    <property type="evidence" value="ECO:0000318"/>
    <property type="project" value="GO_Central"/>
</dbReference>
<reference evidence="12" key="1">
    <citation type="submission" date="2011-12" db="EMBL/GenBank/DDBJ databases">
        <title>The Draft Genome of Lepisosteus oculatus.</title>
        <authorList>
            <consortium name="The Broad Institute Genome Assembly &amp; Analysis Group"/>
            <consortium name="Computational R&amp;D Group"/>
            <consortium name="and Sequencing Platform"/>
            <person name="Di Palma F."/>
            <person name="Alfoldi J."/>
            <person name="Johnson J."/>
            <person name="Berlin A."/>
            <person name="Gnerre S."/>
            <person name="Jaffe D."/>
            <person name="MacCallum I."/>
            <person name="Young S."/>
            <person name="Walker B.J."/>
            <person name="Lander E.S."/>
            <person name="Lindblad-Toh K."/>
        </authorList>
    </citation>
    <scope>NUCLEOTIDE SEQUENCE [LARGE SCALE GENOMIC DNA]</scope>
</reference>
<accession>W5MUG9</accession>
<dbReference type="GO" id="GO:0009897">
    <property type="term" value="C:external side of plasma membrane"/>
    <property type="evidence" value="ECO:0000318"/>
    <property type="project" value="GO_Central"/>
</dbReference>
<dbReference type="SUPFAM" id="SSF48726">
    <property type="entry name" value="Immunoglobulin"/>
    <property type="match status" value="2"/>
</dbReference>
<dbReference type="InterPro" id="IPR043136">
    <property type="entry name" value="B30.2/SPRY_sf"/>
</dbReference>
<keyword evidence="7" id="KW-0393">Immunoglobulin domain</keyword>